<comment type="function">
    <text evidence="6">RNA-binding component of the large ribosomal subunit. The ribosome is a large ribonucleoprotein complex responsible for the synthesis of proteins in the cell.</text>
</comment>
<organism evidence="8 9">
    <name type="scientific">Muntiacus reevesi</name>
    <name type="common">Reeves' muntjac</name>
    <name type="synonym">Cervus reevesi</name>
    <dbReference type="NCBI Taxonomy" id="9886"/>
    <lineage>
        <taxon>Eukaryota</taxon>
        <taxon>Metazoa</taxon>
        <taxon>Chordata</taxon>
        <taxon>Craniata</taxon>
        <taxon>Vertebrata</taxon>
        <taxon>Euteleostomi</taxon>
        <taxon>Mammalia</taxon>
        <taxon>Eutheria</taxon>
        <taxon>Laurasiatheria</taxon>
        <taxon>Artiodactyla</taxon>
        <taxon>Ruminantia</taxon>
        <taxon>Pecora</taxon>
        <taxon>Cervidae</taxon>
        <taxon>Muntiacinae</taxon>
        <taxon>Muntiacus</taxon>
    </lineage>
</organism>
<evidence type="ECO:0000313" key="9">
    <source>
        <dbReference type="Proteomes" id="UP000326062"/>
    </source>
</evidence>
<protein>
    <recommendedName>
        <fullName evidence="4">Large ribosomal subunit protein eL39</fullName>
    </recommendedName>
    <alternativeName>
        <fullName evidence="5">60S ribosomal protein L39</fullName>
    </alternativeName>
</protein>
<keyword evidence="9" id="KW-1185">Reference proteome</keyword>
<dbReference type="InterPro" id="IPR023626">
    <property type="entry name" value="Ribosomal_eL39_dom_sf"/>
</dbReference>
<evidence type="ECO:0000256" key="7">
    <source>
        <dbReference type="ARBA" id="ARBA00046440"/>
    </source>
</evidence>
<dbReference type="EMBL" id="VCEB01000002">
    <property type="protein sequence ID" value="KAB0381938.1"/>
    <property type="molecule type" value="Genomic_DNA"/>
</dbReference>
<keyword evidence="3" id="KW-0687">Ribonucleoprotein</keyword>
<proteinExistence type="inferred from homology"/>
<keyword evidence="2" id="KW-0689">Ribosomal protein</keyword>
<dbReference type="AlphaFoldDB" id="A0A5J5MNQ7"/>
<accession>A0A5J5MNQ7</accession>
<dbReference type="PROSITE" id="PS00051">
    <property type="entry name" value="RIBOSOMAL_L39E"/>
    <property type="match status" value="1"/>
</dbReference>
<comment type="subunit">
    <text evidence="7">Component of the large ribosomal subunit. Interacts with IMPACT.</text>
</comment>
<dbReference type="InterPro" id="IPR000077">
    <property type="entry name" value="Ribosomal_eL39"/>
</dbReference>
<dbReference type="SUPFAM" id="SSF48662">
    <property type="entry name" value="Ribosomal protein L39e"/>
    <property type="match status" value="1"/>
</dbReference>
<evidence type="ECO:0000256" key="2">
    <source>
        <dbReference type="ARBA" id="ARBA00022980"/>
    </source>
</evidence>
<dbReference type="PANTHER" id="PTHR19970">
    <property type="entry name" value="RIBOSOMAL PROTEIN L39E"/>
    <property type="match status" value="1"/>
</dbReference>
<name>A0A5J5MNQ7_MUNRE</name>
<evidence type="ECO:0000256" key="1">
    <source>
        <dbReference type="ARBA" id="ARBA00009339"/>
    </source>
</evidence>
<evidence type="ECO:0000313" key="8">
    <source>
        <dbReference type="EMBL" id="KAB0381938.1"/>
    </source>
</evidence>
<dbReference type="Gene3D" id="1.10.1620.10">
    <property type="entry name" value="Ribosomal protein L39e"/>
    <property type="match status" value="1"/>
</dbReference>
<dbReference type="PANTHER" id="PTHR19970:SF0">
    <property type="entry name" value="LARGE RIBOSOMAL SUBUNIT PROTEIN EL39"/>
    <property type="match status" value="1"/>
</dbReference>
<dbReference type="GO" id="GO:0022625">
    <property type="term" value="C:cytosolic large ribosomal subunit"/>
    <property type="evidence" value="ECO:0007669"/>
    <property type="project" value="TreeGrafter"/>
</dbReference>
<evidence type="ECO:0000256" key="3">
    <source>
        <dbReference type="ARBA" id="ARBA00023274"/>
    </source>
</evidence>
<dbReference type="FunFam" id="1.10.1620.10:FF:000001">
    <property type="entry name" value="60S ribosomal protein-like L39"/>
    <property type="match status" value="1"/>
</dbReference>
<evidence type="ECO:0000256" key="6">
    <source>
        <dbReference type="ARBA" id="ARBA00046244"/>
    </source>
</evidence>
<dbReference type="InterPro" id="IPR020083">
    <property type="entry name" value="Ribosomal_eL39_CS"/>
</dbReference>
<gene>
    <name evidence="8" type="ORF">FD755_003855</name>
</gene>
<dbReference type="GO" id="GO:0006412">
    <property type="term" value="P:translation"/>
    <property type="evidence" value="ECO:0007669"/>
    <property type="project" value="InterPro"/>
</dbReference>
<sequence>MSSHKMVRLKQLLAKKQKQNRSISPWIGMKTDNKIKYNLQRRHWRRTKVAS</sequence>
<comment type="caution">
    <text evidence="8">The sequence shown here is derived from an EMBL/GenBank/DDBJ whole genome shotgun (WGS) entry which is preliminary data.</text>
</comment>
<evidence type="ECO:0000256" key="4">
    <source>
        <dbReference type="ARBA" id="ARBA00035234"/>
    </source>
</evidence>
<dbReference type="GO" id="GO:0003735">
    <property type="term" value="F:structural constituent of ribosome"/>
    <property type="evidence" value="ECO:0007669"/>
    <property type="project" value="InterPro"/>
</dbReference>
<comment type="similarity">
    <text evidence="1">Belongs to the eukaryotic ribosomal protein eL39 family.</text>
</comment>
<dbReference type="Proteomes" id="UP000326062">
    <property type="component" value="Chromosome 2"/>
</dbReference>
<reference evidence="8 9" key="1">
    <citation type="submission" date="2019-06" db="EMBL/GenBank/DDBJ databases">
        <title>Discovery of a novel chromosome fission-fusion reversal in muntjac.</title>
        <authorList>
            <person name="Mudd A.B."/>
            <person name="Bredeson J.V."/>
            <person name="Baum R."/>
            <person name="Hockemeyer D."/>
            <person name="Rokhsar D.S."/>
        </authorList>
    </citation>
    <scope>NUCLEOTIDE SEQUENCE [LARGE SCALE GENOMIC DNA]</scope>
    <source>
        <strain evidence="8">UCam_UCB_Mr</strain>
        <tissue evidence="8">Fibroblast cell line</tissue>
    </source>
</reference>
<evidence type="ECO:0000256" key="5">
    <source>
        <dbReference type="ARBA" id="ARBA00035339"/>
    </source>
</evidence>
<dbReference type="Pfam" id="PF00832">
    <property type="entry name" value="Ribosomal_L39"/>
    <property type="match status" value="1"/>
</dbReference>